<reference evidence="1" key="1">
    <citation type="submission" date="2022-06" db="EMBL/GenBank/DDBJ databases">
        <title>Sequencing the genomes of 1000 actinobacteria strains.</title>
        <authorList>
            <person name="Klenk H.-P."/>
        </authorList>
    </citation>
    <scope>NUCLEOTIDE SEQUENCE</scope>
    <source>
        <strain evidence="1">DSM 46694</strain>
    </source>
</reference>
<dbReference type="RefSeq" id="WP_253743433.1">
    <property type="nucleotide sequence ID" value="NZ_BAABKA010000057.1"/>
</dbReference>
<protein>
    <submittedName>
        <fullName evidence="1">Uncharacterized protein</fullName>
    </submittedName>
</protein>
<comment type="caution">
    <text evidence="1">The sequence shown here is derived from an EMBL/GenBank/DDBJ whole genome shotgun (WGS) entry which is preliminary data.</text>
</comment>
<dbReference type="EMBL" id="JAMZEB010000002">
    <property type="protein sequence ID" value="MCP2356512.1"/>
    <property type="molecule type" value="Genomic_DNA"/>
</dbReference>
<evidence type="ECO:0000313" key="2">
    <source>
        <dbReference type="Proteomes" id="UP001139648"/>
    </source>
</evidence>
<organism evidence="1 2">
    <name type="scientific">Nonomuraea thailandensis</name>
    <dbReference type="NCBI Taxonomy" id="1188745"/>
    <lineage>
        <taxon>Bacteria</taxon>
        <taxon>Bacillati</taxon>
        <taxon>Actinomycetota</taxon>
        <taxon>Actinomycetes</taxon>
        <taxon>Streptosporangiales</taxon>
        <taxon>Streptosporangiaceae</taxon>
        <taxon>Nonomuraea</taxon>
    </lineage>
</organism>
<keyword evidence="2" id="KW-1185">Reference proteome</keyword>
<dbReference type="Proteomes" id="UP001139648">
    <property type="component" value="Unassembled WGS sequence"/>
</dbReference>
<accession>A0A9X2K0Q1</accession>
<gene>
    <name evidence="1" type="ORF">HD597_003532</name>
</gene>
<sequence length="94" mass="10163">MPYSIVRATQFFEYVDDVLSWTGDEHTVRLPPALVQPMAAADVAQGDPRTVVTDNDAGMFAAASGFALVAKDGARIAGTTYRDWLARSPLSNPY</sequence>
<dbReference type="AlphaFoldDB" id="A0A9X2K0Q1"/>
<name>A0A9X2K0Q1_9ACTN</name>
<evidence type="ECO:0000313" key="1">
    <source>
        <dbReference type="EMBL" id="MCP2356512.1"/>
    </source>
</evidence>
<proteinExistence type="predicted"/>